<dbReference type="Proteomes" id="UP001165960">
    <property type="component" value="Unassembled WGS sequence"/>
</dbReference>
<dbReference type="EMBL" id="QTSX02000058">
    <property type="protein sequence ID" value="KAJ9089241.1"/>
    <property type="molecule type" value="Genomic_DNA"/>
</dbReference>
<evidence type="ECO:0000313" key="2">
    <source>
        <dbReference type="Proteomes" id="UP001165960"/>
    </source>
</evidence>
<proteinExistence type="predicted"/>
<gene>
    <name evidence="1" type="ORF">DSO57_1014992</name>
</gene>
<accession>A0ACC2UR85</accession>
<comment type="caution">
    <text evidence="1">The sequence shown here is derived from an EMBL/GenBank/DDBJ whole genome shotgun (WGS) entry which is preliminary data.</text>
</comment>
<protein>
    <submittedName>
        <fullName evidence="1">Uncharacterized protein</fullName>
    </submittedName>
</protein>
<keyword evidence="2" id="KW-1185">Reference proteome</keyword>
<sequence>MTSLSAGNITYQDARSAILREFGSTVCMIERNDLFSDIKFKTNETLSEFSNQFYHKAQVLLRAGAMVENNAKLAMKNAVKPYQELY</sequence>
<name>A0ACC2UR85_9FUNG</name>
<evidence type="ECO:0000313" key="1">
    <source>
        <dbReference type="EMBL" id="KAJ9089241.1"/>
    </source>
</evidence>
<reference evidence="1" key="1">
    <citation type="submission" date="2022-04" db="EMBL/GenBank/DDBJ databases">
        <title>Genome of the entomopathogenic fungus Entomophthora muscae.</title>
        <authorList>
            <person name="Elya C."/>
            <person name="Lovett B.R."/>
            <person name="Lee E."/>
            <person name="Macias A.M."/>
            <person name="Hajek A.E."/>
            <person name="De Bivort B.L."/>
            <person name="Kasson M.T."/>
            <person name="De Fine Licht H.H."/>
            <person name="Stajich J.E."/>
        </authorList>
    </citation>
    <scope>NUCLEOTIDE SEQUENCE</scope>
    <source>
        <strain evidence="1">Berkeley</strain>
    </source>
</reference>
<organism evidence="1 2">
    <name type="scientific">Entomophthora muscae</name>
    <dbReference type="NCBI Taxonomy" id="34485"/>
    <lineage>
        <taxon>Eukaryota</taxon>
        <taxon>Fungi</taxon>
        <taxon>Fungi incertae sedis</taxon>
        <taxon>Zoopagomycota</taxon>
        <taxon>Entomophthoromycotina</taxon>
        <taxon>Entomophthoromycetes</taxon>
        <taxon>Entomophthorales</taxon>
        <taxon>Entomophthoraceae</taxon>
        <taxon>Entomophthora</taxon>
    </lineage>
</organism>